<sequence>MPAIKPKSKISFSINYPFFIIKLNNPQTLNSMSYDDFLYITRLLEIAENDNKIYFTVLQGSGTFFSSGADFNTISNNPSGDDSYELRLWLEQFLSKNQYITSAFINHSKILIACLNGSAIGLSAAIVLLCDMVYAMDTKSETNFLQFPFAKLGLSCEGATSITLPTKIGWNKSFSKLVFGEKLYFHELLNTVIVKDYSMGMDPLNVDTFNNQIIRDLKEKIKPLYLPACLQMKTVLRASNDTVNTLMLANSNEVHGALQFWRNGEPQRRFALLRDKKISAKRNKIDKSKL</sequence>
<dbReference type="InterPro" id="IPR029045">
    <property type="entry name" value="ClpP/crotonase-like_dom_sf"/>
</dbReference>
<protein>
    <submittedName>
        <fullName evidence="4">Uncharacterized protein</fullName>
    </submittedName>
</protein>
<dbReference type="Gene3D" id="3.90.226.10">
    <property type="entry name" value="2-enoyl-CoA Hydratase, Chain A, domain 1"/>
    <property type="match status" value="1"/>
</dbReference>
<dbReference type="Proteomes" id="UP001306508">
    <property type="component" value="Unassembled WGS sequence"/>
</dbReference>
<dbReference type="InterPro" id="IPR051053">
    <property type="entry name" value="ECH/Chromodomain_protein"/>
</dbReference>
<keyword evidence="3" id="KW-0413">Isomerase</keyword>
<dbReference type="CDD" id="cd06558">
    <property type="entry name" value="crotonase-like"/>
    <property type="match status" value="1"/>
</dbReference>
<name>A0AAN7WM12_9SACH</name>
<proteinExistence type="predicted"/>
<dbReference type="Pfam" id="PF00378">
    <property type="entry name" value="ECH_1"/>
    <property type="match status" value="1"/>
</dbReference>
<dbReference type="PANTHER" id="PTHR43684">
    <property type="match status" value="1"/>
</dbReference>
<evidence type="ECO:0000256" key="1">
    <source>
        <dbReference type="ARBA" id="ARBA00004275"/>
    </source>
</evidence>
<evidence type="ECO:0000256" key="2">
    <source>
        <dbReference type="ARBA" id="ARBA00023140"/>
    </source>
</evidence>
<dbReference type="InterPro" id="IPR001753">
    <property type="entry name" value="Enoyl-CoA_hydra/iso"/>
</dbReference>
<dbReference type="GO" id="GO:0006635">
    <property type="term" value="P:fatty acid beta-oxidation"/>
    <property type="evidence" value="ECO:0007669"/>
    <property type="project" value="TreeGrafter"/>
</dbReference>
<dbReference type="GO" id="GO:0005782">
    <property type="term" value="C:peroxisomal matrix"/>
    <property type="evidence" value="ECO:0007669"/>
    <property type="project" value="TreeGrafter"/>
</dbReference>
<keyword evidence="2" id="KW-0576">Peroxisome</keyword>
<dbReference type="SUPFAM" id="SSF52096">
    <property type="entry name" value="ClpP/crotonase"/>
    <property type="match status" value="1"/>
</dbReference>
<evidence type="ECO:0000256" key="3">
    <source>
        <dbReference type="ARBA" id="ARBA00023235"/>
    </source>
</evidence>
<gene>
    <name evidence="4" type="ORF">RI543_001606</name>
</gene>
<evidence type="ECO:0000313" key="5">
    <source>
        <dbReference type="Proteomes" id="UP001306508"/>
    </source>
</evidence>
<dbReference type="GO" id="GO:0004165">
    <property type="term" value="F:delta(3)-delta(2)-enoyl-CoA isomerase activity"/>
    <property type="evidence" value="ECO:0007669"/>
    <property type="project" value="UniProtKB-ARBA"/>
</dbReference>
<evidence type="ECO:0000313" key="4">
    <source>
        <dbReference type="EMBL" id="KAK5781209.1"/>
    </source>
</evidence>
<dbReference type="AlphaFoldDB" id="A0AAN7WM12"/>
<accession>A0AAN7WM12</accession>
<comment type="subcellular location">
    <subcellularLocation>
        <location evidence="1">Peroxisome</location>
    </subcellularLocation>
</comment>
<comment type="caution">
    <text evidence="4">The sequence shown here is derived from an EMBL/GenBank/DDBJ whole genome shotgun (WGS) entry which is preliminary data.</text>
</comment>
<dbReference type="EMBL" id="JAWIZZ010000038">
    <property type="protein sequence ID" value="KAK5781209.1"/>
    <property type="molecule type" value="Genomic_DNA"/>
</dbReference>
<keyword evidence="5" id="KW-1185">Reference proteome</keyword>
<reference evidence="5" key="1">
    <citation type="submission" date="2023-07" db="EMBL/GenBank/DDBJ databases">
        <title>A draft genome of Kazachstania heterogenica Y-27499.</title>
        <authorList>
            <person name="Donic C."/>
            <person name="Kralova J.S."/>
            <person name="Fidel L."/>
            <person name="Ben-Dor S."/>
            <person name="Jung S."/>
        </authorList>
    </citation>
    <scope>NUCLEOTIDE SEQUENCE [LARGE SCALE GENOMIC DNA]</scope>
    <source>
        <strain evidence="5">Y27499</strain>
    </source>
</reference>
<organism evidence="4 5">
    <name type="scientific">Arxiozyma heterogenica</name>
    <dbReference type="NCBI Taxonomy" id="278026"/>
    <lineage>
        <taxon>Eukaryota</taxon>
        <taxon>Fungi</taxon>
        <taxon>Dikarya</taxon>
        <taxon>Ascomycota</taxon>
        <taxon>Saccharomycotina</taxon>
        <taxon>Saccharomycetes</taxon>
        <taxon>Saccharomycetales</taxon>
        <taxon>Saccharomycetaceae</taxon>
        <taxon>Arxiozyma</taxon>
    </lineage>
</organism>
<dbReference type="PANTHER" id="PTHR43684:SF1">
    <property type="entry name" value="ENOYL-COA DELTA ISOMERASE 2"/>
    <property type="match status" value="1"/>
</dbReference>